<dbReference type="PROSITE" id="PS50003">
    <property type="entry name" value="PH_DOMAIN"/>
    <property type="match status" value="2"/>
</dbReference>
<evidence type="ECO:0000313" key="4">
    <source>
        <dbReference type="Proteomes" id="UP000749559"/>
    </source>
</evidence>
<feature type="region of interest" description="Disordered" evidence="1">
    <location>
        <begin position="990"/>
        <end position="1075"/>
    </location>
</feature>
<accession>A0A8S4N5A2</accession>
<feature type="compositionally biased region" description="Polar residues" evidence="1">
    <location>
        <begin position="824"/>
        <end position="846"/>
    </location>
</feature>
<feature type="region of interest" description="Disordered" evidence="1">
    <location>
        <begin position="559"/>
        <end position="583"/>
    </location>
</feature>
<feature type="region of interest" description="Disordered" evidence="1">
    <location>
        <begin position="698"/>
        <end position="727"/>
    </location>
</feature>
<dbReference type="InterPro" id="IPR001849">
    <property type="entry name" value="PH_domain"/>
</dbReference>
<dbReference type="OrthoDB" id="5970758at2759"/>
<evidence type="ECO:0000259" key="2">
    <source>
        <dbReference type="PROSITE" id="PS50003"/>
    </source>
</evidence>
<feature type="compositionally biased region" description="Low complexity" evidence="1">
    <location>
        <begin position="1043"/>
        <end position="1067"/>
    </location>
</feature>
<gene>
    <name evidence="3" type="ORF">OFUS_LOCUS3191</name>
</gene>
<proteinExistence type="predicted"/>
<feature type="compositionally biased region" description="Polar residues" evidence="1">
    <location>
        <begin position="998"/>
        <end position="1037"/>
    </location>
</feature>
<feature type="compositionally biased region" description="Basic and acidic residues" evidence="1">
    <location>
        <begin position="569"/>
        <end position="583"/>
    </location>
</feature>
<comment type="caution">
    <text evidence="3">The sequence shown here is derived from an EMBL/GenBank/DDBJ whole genome shotgun (WGS) entry which is preliminary data.</text>
</comment>
<dbReference type="InterPro" id="IPR011993">
    <property type="entry name" value="PH-like_dom_sf"/>
</dbReference>
<evidence type="ECO:0000313" key="3">
    <source>
        <dbReference type="EMBL" id="CAH1775957.1"/>
    </source>
</evidence>
<feature type="compositionally biased region" description="Polar residues" evidence="1">
    <location>
        <begin position="200"/>
        <end position="210"/>
    </location>
</feature>
<feature type="domain" description="PH" evidence="2">
    <location>
        <begin position="460"/>
        <end position="555"/>
    </location>
</feature>
<evidence type="ECO:0000256" key="1">
    <source>
        <dbReference type="SAM" id="MobiDB-lite"/>
    </source>
</evidence>
<dbReference type="EMBL" id="CAIIXF020000001">
    <property type="protein sequence ID" value="CAH1775957.1"/>
    <property type="molecule type" value="Genomic_DNA"/>
</dbReference>
<organism evidence="3 4">
    <name type="scientific">Owenia fusiformis</name>
    <name type="common">Polychaete worm</name>
    <dbReference type="NCBI Taxonomy" id="6347"/>
    <lineage>
        <taxon>Eukaryota</taxon>
        <taxon>Metazoa</taxon>
        <taxon>Spiralia</taxon>
        <taxon>Lophotrochozoa</taxon>
        <taxon>Annelida</taxon>
        <taxon>Polychaeta</taxon>
        <taxon>Sedentaria</taxon>
        <taxon>Canalipalpata</taxon>
        <taxon>Sabellida</taxon>
        <taxon>Oweniida</taxon>
        <taxon>Oweniidae</taxon>
        <taxon>Owenia</taxon>
    </lineage>
</organism>
<feature type="region of interest" description="Disordered" evidence="1">
    <location>
        <begin position="185"/>
        <end position="221"/>
    </location>
</feature>
<keyword evidence="4" id="KW-1185">Reference proteome</keyword>
<dbReference type="Proteomes" id="UP000749559">
    <property type="component" value="Unassembled WGS sequence"/>
</dbReference>
<sequence length="1201" mass="134760">MARASSYSHKLLCGLLCEKQIVEDHIRTLDVTISDMKKPAFSGCIKNEDTGDEMWGIINDMIFAAFDNASTKASAKCVILLPSHEIQSVITDSLHLNLPPFLASQIPKYRFVIEEPTADKDYVFSVETREHLETWITKLQSAVELDTDIFCRGSKNKNKSPPDNNSKLKNTIHFKNVINTERESAISTDQSKQPDVIHPETTNNQTNLEKSSINQNQLNSLSSKTYKNTTIDQYIPVPKRSYVPEMNAYRLSQNNRSSYDLNGSVTNAQISVDDVRINNMCDICPVSYSAGINECGDNTAASAVVYEETVSTEAPETAEEGLSPTPYANDYIDYATTMDKDNSDEYEQSVPKLHFKEMSIIRPVKSTDSPLLAKRIGSLSKLLQSSTEDLSKRPLKVKRSKSLQKSRAGSLTIDVHSTPNDHKPVMGAPKRNRLVTRISSIKDIFLKKRKEYLKLGCLKDITISGYLCYKQLLKWSKLWAVTSEGYLYGYKTDAPSETPSFAANLCGGDLKHEKGDKKQPYCFKIVQSNNKSFVFGATDNFELTRWMGVLQREMITTKAVPNDNNNDSAVRERTSSASKADRKIVPKVSHRAFNSESHLRVADLFNSHRINDKSGTKSKIQQEHIKGQNDLMKRENDNPRTDGRENAEVTDSTKNIDLKLHSTNKQSEIGSNIIKVKFQLSALPNVPTIATFRQHAMRTDEDGPTKQNNNYINSSEPIKQQRPADAPEQQVIKDHVRPKHKERFETPTQAVLARVRNNKDCTTMEDVDSRCSIGSASSLLSTDSYSDTSVNRRSGGSDLKQELLAEMLKTKEQLQYRKSGKDQCLNSPGNVHQRSHTDPVTLTNAPFGSPRVRKADIANKYHRAQVAEEMKTVRDMTYLKQRKISTQLKMETLQKMNLESSPKTQRKQAFMPFKTKKKPQPRIVGQNLMAEEKLKELSEKLEHIDKNLSLQEANKEKALKDLSCKRQREMTLVEHQEELRQSVEEVLKNINTEKRSQTKPINVPNSPHNILDTMSLSPKESNGLVTVQESGMDNGSPNVGCKSPSRYSVNSSGSGNSTNSDDSQQSSGRRRKNWDPQAIEHMKALTYANKFLEFPQSGGHLDGVLSEKVSTVNLIDSESSDDSDAVFNDPLSTDLSQQFESSTLEHSKTIDSHEPNGLSPRGSTTTYKPGGMISAKTLAEIEDFELLTKQLMVANLKKSDV</sequence>
<feature type="region of interest" description="Disordered" evidence="1">
    <location>
        <begin position="819"/>
        <end position="850"/>
    </location>
</feature>
<feature type="compositionally biased region" description="Low complexity" evidence="1">
    <location>
        <begin position="211"/>
        <end position="221"/>
    </location>
</feature>
<dbReference type="Gene3D" id="2.30.29.30">
    <property type="entry name" value="Pleckstrin-homology domain (PH domain)/Phosphotyrosine-binding domain (PTB)"/>
    <property type="match status" value="1"/>
</dbReference>
<dbReference type="Pfam" id="PF00169">
    <property type="entry name" value="PH"/>
    <property type="match status" value="1"/>
</dbReference>
<name>A0A8S4N5A2_OWEFU</name>
<feature type="region of interest" description="Disordered" evidence="1">
    <location>
        <begin position="610"/>
        <end position="659"/>
    </location>
</feature>
<dbReference type="CDD" id="cd00821">
    <property type="entry name" value="PH"/>
    <property type="match status" value="1"/>
</dbReference>
<dbReference type="AlphaFoldDB" id="A0A8S4N5A2"/>
<feature type="region of interest" description="Disordered" evidence="1">
    <location>
        <begin position="1140"/>
        <end position="1169"/>
    </location>
</feature>
<dbReference type="SMART" id="SM00233">
    <property type="entry name" value="PH"/>
    <property type="match status" value="2"/>
</dbReference>
<feature type="compositionally biased region" description="Basic and acidic residues" evidence="1">
    <location>
        <begin position="1143"/>
        <end position="1154"/>
    </location>
</feature>
<protein>
    <recommendedName>
        <fullName evidence="2">PH domain-containing protein</fullName>
    </recommendedName>
</protein>
<feature type="compositionally biased region" description="Basic and acidic residues" evidence="1">
    <location>
        <begin position="610"/>
        <end position="647"/>
    </location>
</feature>
<reference evidence="3" key="1">
    <citation type="submission" date="2022-03" db="EMBL/GenBank/DDBJ databases">
        <authorList>
            <person name="Martin C."/>
        </authorList>
    </citation>
    <scope>NUCLEOTIDE SEQUENCE</scope>
</reference>
<dbReference type="SUPFAM" id="SSF50729">
    <property type="entry name" value="PH domain-like"/>
    <property type="match status" value="1"/>
</dbReference>
<feature type="compositionally biased region" description="Polar residues" evidence="1">
    <location>
        <begin position="705"/>
        <end position="718"/>
    </location>
</feature>
<feature type="domain" description="PH" evidence="2">
    <location>
        <begin position="108"/>
        <end position="144"/>
    </location>
</feature>